<keyword evidence="1 2" id="KW-0694">RNA-binding</keyword>
<dbReference type="SUPFAM" id="SSF54928">
    <property type="entry name" value="RNA-binding domain, RBD"/>
    <property type="match status" value="3"/>
</dbReference>
<dbReference type="InterPro" id="IPR012677">
    <property type="entry name" value="Nucleotide-bd_a/b_plait_sf"/>
</dbReference>
<gene>
    <name evidence="5" type="ORF">Rsub_04095</name>
</gene>
<dbReference type="InterPro" id="IPR035979">
    <property type="entry name" value="RBD_domain_sf"/>
</dbReference>
<dbReference type="InParanoid" id="A0A2V0P2P5"/>
<feature type="compositionally biased region" description="Low complexity" evidence="3">
    <location>
        <begin position="31"/>
        <end position="89"/>
    </location>
</feature>
<feature type="region of interest" description="Disordered" evidence="3">
    <location>
        <begin position="1"/>
        <end position="89"/>
    </location>
</feature>
<evidence type="ECO:0000256" key="2">
    <source>
        <dbReference type="PROSITE-ProRule" id="PRU00176"/>
    </source>
</evidence>
<sequence length="787" mass="80688">MQDSEEPPGAGVRAAVPAAEAGPYCRAASGEPEQPQRPEQQAQQPQQQPEQPQQPEQQAQQQPEQQPKQQPEQQPQQQPEQQPQQPQAQPAPTYLVRLYVGCVPKSFTEADLKPLFEQWGEVRDIIIMRVKATGQPRGSAFVSYATQEEAEAAIRHLDRRIRLPGADGDLEVRFAHSHQYVVAGPGPEDNRQLFFSKAPPTARESDIRALFARFGGVEEATLFRERRGRSKGCGFVKMATREAAVEAMQALHGLRMGGPVPAPLAVCWADPDLQVKKRHVGGQSSDAEPTSLFVSGLPGAATEEQVAALFSHYGRVCEVLLQNALEGPSGGAGCALVTMGSPSEAGAAAQALHGTAGWPGGGGTLVVQCLDQGQLASAPGQASAGPRASAGGSPLAAALGALAIGDAAALCSPDDLRRAAAAEAVPPGCAPDAYKLFVGNVPRSFGEEDLRPIFEAIGPVVQLSIPRDRMTQEGKGCAFVWYRSRADADLATAALNGRRAPRGAGGGPPARPLIVQSAHVHPGAPRGAGAAAPRFDSAPPAMAAASPRLVAVAQQHGFQNAPALMLGAAASGGLYAAPVAPHSHSFAPAASVGFAFVQQPQQAQPQPSLLLRRPQQQQSAVLLQPFGPQGASAGLGPGVSAGAVAPPWLPPAAALQPLQQPVYILSSVPDAAAAAGTVLPGGAGAPGPSRGELLPGGAAAGGSPAAAAAGGAAGDGRRPAVTYNLALSAEQVDVVLDHIYNIQSATSAALSCQAVSPGLFCLTLSGEAAQAEAAWQLIAAILQGAPP</sequence>
<dbReference type="PROSITE" id="PS50102">
    <property type="entry name" value="RRM"/>
    <property type="match status" value="4"/>
</dbReference>
<dbReference type="PANTHER" id="PTHR48025:SF1">
    <property type="entry name" value="RRM DOMAIN-CONTAINING PROTEIN"/>
    <property type="match status" value="1"/>
</dbReference>
<evidence type="ECO:0000259" key="4">
    <source>
        <dbReference type="PROSITE" id="PS50102"/>
    </source>
</evidence>
<dbReference type="PANTHER" id="PTHR48025">
    <property type="entry name" value="OS02G0815200 PROTEIN"/>
    <property type="match status" value="1"/>
</dbReference>
<dbReference type="AlphaFoldDB" id="A0A2V0P2P5"/>
<dbReference type="FunCoup" id="A0A2V0P2P5">
    <property type="interactions" value="508"/>
</dbReference>
<evidence type="ECO:0000256" key="3">
    <source>
        <dbReference type="SAM" id="MobiDB-lite"/>
    </source>
</evidence>
<evidence type="ECO:0000313" key="5">
    <source>
        <dbReference type="EMBL" id="GBF91355.1"/>
    </source>
</evidence>
<reference evidence="5 6" key="1">
    <citation type="journal article" date="2018" name="Sci. Rep.">
        <title>Raphidocelis subcapitata (=Pseudokirchneriella subcapitata) provides an insight into genome evolution and environmental adaptations in the Sphaeropleales.</title>
        <authorList>
            <person name="Suzuki S."/>
            <person name="Yamaguchi H."/>
            <person name="Nakajima N."/>
            <person name="Kawachi M."/>
        </authorList>
    </citation>
    <scope>NUCLEOTIDE SEQUENCE [LARGE SCALE GENOMIC DNA]</scope>
    <source>
        <strain evidence="5 6">NIES-35</strain>
    </source>
</reference>
<evidence type="ECO:0000313" key="6">
    <source>
        <dbReference type="Proteomes" id="UP000247498"/>
    </source>
</evidence>
<feature type="domain" description="RRM" evidence="4">
    <location>
        <begin position="290"/>
        <end position="372"/>
    </location>
</feature>
<dbReference type="InterPro" id="IPR000504">
    <property type="entry name" value="RRM_dom"/>
</dbReference>
<dbReference type="InterPro" id="IPR050502">
    <property type="entry name" value="Euk_RNA-bind_prot"/>
</dbReference>
<dbReference type="OrthoDB" id="410044at2759"/>
<proteinExistence type="predicted"/>
<dbReference type="Gene3D" id="3.30.70.330">
    <property type="match status" value="4"/>
</dbReference>
<feature type="domain" description="RRM" evidence="4">
    <location>
        <begin position="96"/>
        <end position="177"/>
    </location>
</feature>
<accession>A0A2V0P2P5</accession>
<dbReference type="GO" id="GO:0003729">
    <property type="term" value="F:mRNA binding"/>
    <property type="evidence" value="ECO:0007669"/>
    <property type="project" value="TreeGrafter"/>
</dbReference>
<organism evidence="5 6">
    <name type="scientific">Raphidocelis subcapitata</name>
    <dbReference type="NCBI Taxonomy" id="307507"/>
    <lineage>
        <taxon>Eukaryota</taxon>
        <taxon>Viridiplantae</taxon>
        <taxon>Chlorophyta</taxon>
        <taxon>core chlorophytes</taxon>
        <taxon>Chlorophyceae</taxon>
        <taxon>CS clade</taxon>
        <taxon>Sphaeropleales</taxon>
        <taxon>Selenastraceae</taxon>
        <taxon>Raphidocelis</taxon>
    </lineage>
</organism>
<protein>
    <recommendedName>
        <fullName evidence="4">RRM domain-containing protein</fullName>
    </recommendedName>
</protein>
<feature type="domain" description="RRM" evidence="4">
    <location>
        <begin position="434"/>
        <end position="520"/>
    </location>
</feature>
<evidence type="ECO:0000256" key="1">
    <source>
        <dbReference type="ARBA" id="ARBA00022884"/>
    </source>
</evidence>
<name>A0A2V0P2P5_9CHLO</name>
<keyword evidence="6" id="KW-1185">Reference proteome</keyword>
<feature type="domain" description="RRM" evidence="4">
    <location>
        <begin position="191"/>
        <end position="271"/>
    </location>
</feature>
<dbReference type="Proteomes" id="UP000247498">
    <property type="component" value="Unassembled WGS sequence"/>
</dbReference>
<dbReference type="Pfam" id="PF00076">
    <property type="entry name" value="RRM_1"/>
    <property type="match status" value="4"/>
</dbReference>
<dbReference type="EMBL" id="BDRX01000024">
    <property type="protein sequence ID" value="GBF91355.1"/>
    <property type="molecule type" value="Genomic_DNA"/>
</dbReference>
<feature type="compositionally biased region" description="Low complexity" evidence="3">
    <location>
        <begin position="695"/>
        <end position="710"/>
    </location>
</feature>
<dbReference type="SMART" id="SM00360">
    <property type="entry name" value="RRM"/>
    <property type="match status" value="4"/>
</dbReference>
<feature type="compositionally biased region" description="Low complexity" evidence="3">
    <location>
        <begin position="7"/>
        <end position="23"/>
    </location>
</feature>
<comment type="caution">
    <text evidence="5">The sequence shown here is derived from an EMBL/GenBank/DDBJ whole genome shotgun (WGS) entry which is preliminary data.</text>
</comment>
<feature type="region of interest" description="Disordered" evidence="3">
    <location>
        <begin position="686"/>
        <end position="715"/>
    </location>
</feature>
<dbReference type="CDD" id="cd00590">
    <property type="entry name" value="RRM_SF"/>
    <property type="match status" value="2"/>
</dbReference>